<feature type="transmembrane region" description="Helical" evidence="1">
    <location>
        <begin position="158"/>
        <end position="180"/>
    </location>
</feature>
<keyword evidence="1" id="KW-1133">Transmembrane helix</keyword>
<dbReference type="AlphaFoldDB" id="A0A1H2R3R0"/>
<reference evidence="2 3" key="1">
    <citation type="submission" date="2016-10" db="EMBL/GenBank/DDBJ databases">
        <authorList>
            <person name="de Groot N.N."/>
        </authorList>
    </citation>
    <scope>NUCLEOTIDE SEQUENCE [LARGE SCALE GENOMIC DNA]</scope>
    <source>
        <strain evidence="2 3">S3b</strain>
    </source>
</reference>
<feature type="transmembrane region" description="Helical" evidence="1">
    <location>
        <begin position="21"/>
        <end position="38"/>
    </location>
</feature>
<gene>
    <name evidence="2" type="ORF">SAMN04487759_10490</name>
</gene>
<dbReference type="Proteomes" id="UP000182429">
    <property type="component" value="Unassembled WGS sequence"/>
</dbReference>
<name>A0A1H2R3R0_9FIRM</name>
<organism evidence="2 3">
    <name type="scientific">Kandleria vitulina</name>
    <dbReference type="NCBI Taxonomy" id="1630"/>
    <lineage>
        <taxon>Bacteria</taxon>
        <taxon>Bacillati</taxon>
        <taxon>Bacillota</taxon>
        <taxon>Erysipelotrichia</taxon>
        <taxon>Erysipelotrichales</taxon>
        <taxon>Coprobacillaceae</taxon>
        <taxon>Kandleria</taxon>
    </lineage>
</organism>
<evidence type="ECO:0000313" key="3">
    <source>
        <dbReference type="Proteomes" id="UP000182429"/>
    </source>
</evidence>
<feature type="transmembrane region" description="Helical" evidence="1">
    <location>
        <begin position="90"/>
        <end position="112"/>
    </location>
</feature>
<feature type="transmembrane region" description="Helical" evidence="1">
    <location>
        <begin position="186"/>
        <end position="207"/>
    </location>
</feature>
<keyword evidence="1" id="KW-0472">Membrane</keyword>
<evidence type="ECO:0000256" key="1">
    <source>
        <dbReference type="SAM" id="Phobius"/>
    </source>
</evidence>
<feature type="transmembrane region" description="Helical" evidence="1">
    <location>
        <begin position="50"/>
        <end position="69"/>
    </location>
</feature>
<dbReference type="EMBL" id="FNNF01000004">
    <property type="protein sequence ID" value="SDW13329.1"/>
    <property type="molecule type" value="Genomic_DNA"/>
</dbReference>
<dbReference type="RefSeq" id="WP_074685744.1">
    <property type="nucleotide sequence ID" value="NZ_FNNF01000004.1"/>
</dbReference>
<feature type="transmembrane region" description="Helical" evidence="1">
    <location>
        <begin position="124"/>
        <end position="146"/>
    </location>
</feature>
<dbReference type="STRING" id="1630.SAMN05216514_1194"/>
<evidence type="ECO:0000313" key="2">
    <source>
        <dbReference type="EMBL" id="SDW13329.1"/>
    </source>
</evidence>
<sequence>MWNDTKSLFINELTGLKLRKDLLFPIGIAILSVLYLLNGKTNNNLVITLLPHYFGVTWAMMLSAAAFNYEKENNTLDIIIVSGISEYAIYLSKILFPLILAYTLDLIIMISIKIGFYLKYAVSIHYSLIDFILPILISYFIVSITLNVHILTNDDKQALFITFIIVGVLFYLAFRLFLLLNFSLNLYMIIVGMLLSMITTFISLSLIRHISYFIKTRQ</sequence>
<keyword evidence="1" id="KW-0812">Transmembrane</keyword>
<proteinExistence type="predicted"/>
<protein>
    <recommendedName>
        <fullName evidence="4">ABC-2 family transporter protein</fullName>
    </recommendedName>
</protein>
<evidence type="ECO:0008006" key="4">
    <source>
        <dbReference type="Google" id="ProtNLM"/>
    </source>
</evidence>
<accession>A0A1H2R3R0</accession>